<dbReference type="AlphaFoldDB" id="A0A834U2K3"/>
<feature type="domain" description="C2H2-type" evidence="2">
    <location>
        <begin position="191"/>
        <end position="218"/>
    </location>
</feature>
<dbReference type="OrthoDB" id="1933825at2759"/>
<name>A0A834U2K3_9FABA</name>
<dbReference type="InterPro" id="IPR036236">
    <property type="entry name" value="Znf_C2H2_sf"/>
</dbReference>
<dbReference type="EMBL" id="JAAIUW010000006">
    <property type="protein sequence ID" value="KAF7828659.1"/>
    <property type="molecule type" value="Genomic_DNA"/>
</dbReference>
<dbReference type="SUPFAM" id="SSF57667">
    <property type="entry name" value="beta-beta-alpha zinc fingers"/>
    <property type="match status" value="1"/>
</dbReference>
<reference evidence="3" key="1">
    <citation type="submission" date="2020-09" db="EMBL/GenBank/DDBJ databases">
        <title>Genome-Enabled Discovery of Anthraquinone Biosynthesis in Senna tora.</title>
        <authorList>
            <person name="Kang S.-H."/>
            <person name="Pandey R.P."/>
            <person name="Lee C.-M."/>
            <person name="Sim J.-S."/>
            <person name="Jeong J.-T."/>
            <person name="Choi B.-S."/>
            <person name="Jung M."/>
            <person name="Ginzburg D."/>
            <person name="Zhao K."/>
            <person name="Won S.Y."/>
            <person name="Oh T.-J."/>
            <person name="Yu Y."/>
            <person name="Kim N.-H."/>
            <person name="Lee O.R."/>
            <person name="Lee T.-H."/>
            <person name="Bashyal P."/>
            <person name="Kim T.-S."/>
            <person name="Lee W.-H."/>
            <person name="Kawkins C."/>
            <person name="Kim C.-K."/>
            <person name="Kim J.S."/>
            <person name="Ahn B.O."/>
            <person name="Rhee S.Y."/>
            <person name="Sohng J.K."/>
        </authorList>
    </citation>
    <scope>NUCLEOTIDE SEQUENCE</scope>
    <source>
        <tissue evidence="3">Leaf</tissue>
    </source>
</reference>
<protein>
    <submittedName>
        <fullName evidence="3">Zinc finger protein 7-like</fullName>
    </submittedName>
</protein>
<dbReference type="GO" id="GO:0008270">
    <property type="term" value="F:zinc ion binding"/>
    <property type="evidence" value="ECO:0007669"/>
    <property type="project" value="UniProtKB-KW"/>
</dbReference>
<evidence type="ECO:0000259" key="2">
    <source>
        <dbReference type="PROSITE" id="PS50157"/>
    </source>
</evidence>
<sequence length="306" mass="34268">MAWRGGSLSRSVFSAARTVRSHSSPSSTTGLYRPVSPSLHSNLVQRTMSQLACAQSLMPLHSVVATTRLTSHISVEFRACCELCQDLSESDVYELLVIKLTCHWMLNALNRSFILDLFFWDQDVRVDAAMTLSREEEEAEEEKSMNEVDDNLGEWLSLGVKGDNNTPSVEVDEIQNPEEGKSIKRLKNKLFSCNFCMRKFYSSQALGGHQNAHKRERGAARRHQSHNKMGFPKSLGVQAHSLVHKPSKEASAMAARFGDANSGFGMAWTPLVIEQAFDMIWPGSFRVDLPKQASSYVNNLDLDLRL</sequence>
<evidence type="ECO:0000313" key="3">
    <source>
        <dbReference type="EMBL" id="KAF7828659.1"/>
    </source>
</evidence>
<dbReference type="PANTHER" id="PTHR47593">
    <property type="entry name" value="ZINC FINGER PROTEIN 4-LIKE"/>
    <property type="match status" value="1"/>
</dbReference>
<dbReference type="Gene3D" id="3.30.160.60">
    <property type="entry name" value="Classic Zinc Finger"/>
    <property type="match status" value="1"/>
</dbReference>
<dbReference type="Proteomes" id="UP000634136">
    <property type="component" value="Unassembled WGS sequence"/>
</dbReference>
<dbReference type="PANTHER" id="PTHR47593:SF9">
    <property type="entry name" value="C2H2-TYPE DOMAIN-CONTAINING PROTEIN"/>
    <property type="match status" value="1"/>
</dbReference>
<organism evidence="3 4">
    <name type="scientific">Senna tora</name>
    <dbReference type="NCBI Taxonomy" id="362788"/>
    <lineage>
        <taxon>Eukaryota</taxon>
        <taxon>Viridiplantae</taxon>
        <taxon>Streptophyta</taxon>
        <taxon>Embryophyta</taxon>
        <taxon>Tracheophyta</taxon>
        <taxon>Spermatophyta</taxon>
        <taxon>Magnoliopsida</taxon>
        <taxon>eudicotyledons</taxon>
        <taxon>Gunneridae</taxon>
        <taxon>Pentapetalae</taxon>
        <taxon>rosids</taxon>
        <taxon>fabids</taxon>
        <taxon>Fabales</taxon>
        <taxon>Fabaceae</taxon>
        <taxon>Caesalpinioideae</taxon>
        <taxon>Cassia clade</taxon>
        <taxon>Senna</taxon>
    </lineage>
</organism>
<dbReference type="InterPro" id="IPR053266">
    <property type="entry name" value="Zinc_finger_protein_7"/>
</dbReference>
<dbReference type="PROSITE" id="PS50157">
    <property type="entry name" value="ZINC_FINGER_C2H2_2"/>
    <property type="match status" value="1"/>
</dbReference>
<evidence type="ECO:0000256" key="1">
    <source>
        <dbReference type="PROSITE-ProRule" id="PRU00042"/>
    </source>
</evidence>
<keyword evidence="1" id="KW-0863">Zinc-finger</keyword>
<evidence type="ECO:0000313" key="4">
    <source>
        <dbReference type="Proteomes" id="UP000634136"/>
    </source>
</evidence>
<keyword evidence="4" id="KW-1185">Reference proteome</keyword>
<accession>A0A834U2K3</accession>
<gene>
    <name evidence="3" type="ORF">G2W53_019823</name>
</gene>
<dbReference type="PROSITE" id="PS00028">
    <property type="entry name" value="ZINC_FINGER_C2H2_1"/>
    <property type="match status" value="1"/>
</dbReference>
<keyword evidence="1" id="KW-0479">Metal-binding</keyword>
<proteinExistence type="predicted"/>
<keyword evidence="1" id="KW-0862">Zinc</keyword>
<comment type="caution">
    <text evidence="3">The sequence shown here is derived from an EMBL/GenBank/DDBJ whole genome shotgun (WGS) entry which is preliminary data.</text>
</comment>
<dbReference type="InterPro" id="IPR013087">
    <property type="entry name" value="Znf_C2H2_type"/>
</dbReference>